<proteinExistence type="predicted"/>
<evidence type="ECO:0000256" key="2">
    <source>
        <dbReference type="ARBA" id="ARBA00022636"/>
    </source>
</evidence>
<keyword evidence="3" id="KW-0808">Transferase</keyword>
<reference evidence="9" key="1">
    <citation type="submission" date="2016-10" db="EMBL/GenBank/DDBJ databases">
        <authorList>
            <person name="Varghese N."/>
            <person name="Submissions S."/>
        </authorList>
    </citation>
    <scope>NUCLEOTIDE SEQUENCE [LARGE SCALE GENOMIC DNA]</scope>
    <source>
        <strain evidence="9">CGMCC 1.6489</strain>
    </source>
</reference>
<evidence type="ECO:0000259" key="7">
    <source>
        <dbReference type="PROSITE" id="PS50887"/>
    </source>
</evidence>
<keyword evidence="4" id="KW-1133">Transmembrane helix</keyword>
<keyword evidence="4" id="KW-0812">Transmembrane</keyword>
<dbReference type="InterPro" id="IPR035919">
    <property type="entry name" value="EAL_sf"/>
</dbReference>
<dbReference type="SUPFAM" id="SSF141868">
    <property type="entry name" value="EAL domain-like"/>
    <property type="match status" value="1"/>
</dbReference>
<dbReference type="PROSITE" id="PS50887">
    <property type="entry name" value="GGDEF"/>
    <property type="match status" value="1"/>
</dbReference>
<dbReference type="Gene3D" id="3.30.70.270">
    <property type="match status" value="1"/>
</dbReference>
<dbReference type="InterPro" id="IPR029787">
    <property type="entry name" value="Nucleotide_cyclase"/>
</dbReference>
<protein>
    <recommendedName>
        <fullName evidence="1">cyclic-guanylate-specific phosphodiesterase</fullName>
        <ecNumber evidence="1">3.1.4.52</ecNumber>
    </recommendedName>
</protein>
<dbReference type="InterPro" id="IPR001633">
    <property type="entry name" value="EAL_dom"/>
</dbReference>
<dbReference type="GO" id="GO:0071111">
    <property type="term" value="F:cyclic-guanylate-specific phosphodiesterase activity"/>
    <property type="evidence" value="ECO:0007669"/>
    <property type="project" value="UniProtKB-EC"/>
</dbReference>
<dbReference type="SMART" id="SM00267">
    <property type="entry name" value="GGDEF"/>
    <property type="match status" value="1"/>
</dbReference>
<dbReference type="PROSITE" id="PS50112">
    <property type="entry name" value="PAS"/>
    <property type="match status" value="2"/>
</dbReference>
<dbReference type="Gene3D" id="3.20.20.450">
    <property type="entry name" value="EAL domain"/>
    <property type="match status" value="1"/>
</dbReference>
<keyword evidence="9" id="KW-1185">Reference proteome</keyword>
<feature type="transmembrane region" description="Helical" evidence="4">
    <location>
        <begin position="39"/>
        <end position="59"/>
    </location>
</feature>
<feature type="transmembrane region" description="Helical" evidence="4">
    <location>
        <begin position="71"/>
        <end position="92"/>
    </location>
</feature>
<dbReference type="InterPro" id="IPR035965">
    <property type="entry name" value="PAS-like_dom_sf"/>
</dbReference>
<dbReference type="OrthoDB" id="1316910at2"/>
<keyword evidence="2" id="KW-0973">c-di-GMP</keyword>
<feature type="transmembrane region" description="Helical" evidence="4">
    <location>
        <begin position="137"/>
        <end position="159"/>
    </location>
</feature>
<dbReference type="PROSITE" id="PS50883">
    <property type="entry name" value="EAL"/>
    <property type="match status" value="1"/>
</dbReference>
<dbReference type="InterPro" id="IPR043128">
    <property type="entry name" value="Rev_trsase/Diguanyl_cyclase"/>
</dbReference>
<dbReference type="GO" id="GO:0016301">
    <property type="term" value="F:kinase activity"/>
    <property type="evidence" value="ECO:0007669"/>
    <property type="project" value="UniProtKB-KW"/>
</dbReference>
<evidence type="ECO:0000259" key="6">
    <source>
        <dbReference type="PROSITE" id="PS50883"/>
    </source>
</evidence>
<dbReference type="InterPro" id="IPR052155">
    <property type="entry name" value="Biofilm_reg_signaling"/>
</dbReference>
<dbReference type="Gene3D" id="3.30.450.20">
    <property type="entry name" value="PAS domain"/>
    <property type="match status" value="2"/>
</dbReference>
<dbReference type="GO" id="GO:0006355">
    <property type="term" value="P:regulation of DNA-templated transcription"/>
    <property type="evidence" value="ECO:0007669"/>
    <property type="project" value="InterPro"/>
</dbReference>
<dbReference type="SMART" id="SM00091">
    <property type="entry name" value="PAS"/>
    <property type="match status" value="2"/>
</dbReference>
<dbReference type="InterPro" id="IPR000160">
    <property type="entry name" value="GGDEF_dom"/>
</dbReference>
<feature type="domain" description="PAS" evidence="5">
    <location>
        <begin position="285"/>
        <end position="355"/>
    </location>
</feature>
<feature type="domain" description="GGDEF" evidence="7">
    <location>
        <begin position="557"/>
        <end position="690"/>
    </location>
</feature>
<name>A0A1I0GG45_9GAMM</name>
<accession>A0A1I0GG45</accession>
<keyword evidence="4" id="KW-0472">Membrane</keyword>
<evidence type="ECO:0000256" key="1">
    <source>
        <dbReference type="ARBA" id="ARBA00012282"/>
    </source>
</evidence>
<dbReference type="Pfam" id="PF00563">
    <property type="entry name" value="EAL"/>
    <property type="match status" value="1"/>
</dbReference>
<dbReference type="PANTHER" id="PTHR44757">
    <property type="entry name" value="DIGUANYLATE CYCLASE DGCP"/>
    <property type="match status" value="1"/>
</dbReference>
<feature type="domain" description="EAL" evidence="6">
    <location>
        <begin position="699"/>
        <end position="953"/>
    </location>
</feature>
<evidence type="ECO:0000313" key="8">
    <source>
        <dbReference type="EMBL" id="SET69067.1"/>
    </source>
</evidence>
<dbReference type="Pfam" id="PF00989">
    <property type="entry name" value="PAS"/>
    <property type="match status" value="1"/>
</dbReference>
<dbReference type="RefSeq" id="WP_091853717.1">
    <property type="nucleotide sequence ID" value="NZ_FOHZ01000017.1"/>
</dbReference>
<dbReference type="InterPro" id="IPR013656">
    <property type="entry name" value="PAS_4"/>
</dbReference>
<evidence type="ECO:0000256" key="4">
    <source>
        <dbReference type="SAM" id="Phobius"/>
    </source>
</evidence>
<dbReference type="FunFam" id="3.20.20.450:FF:000001">
    <property type="entry name" value="Cyclic di-GMP phosphodiesterase yahA"/>
    <property type="match status" value="1"/>
</dbReference>
<feature type="transmembrane region" description="Helical" evidence="4">
    <location>
        <begin position="12"/>
        <end position="33"/>
    </location>
</feature>
<dbReference type="SUPFAM" id="SSF55785">
    <property type="entry name" value="PYP-like sensor domain (PAS domain)"/>
    <property type="match status" value="2"/>
</dbReference>
<feature type="transmembrane region" description="Helical" evidence="4">
    <location>
        <begin position="203"/>
        <end position="223"/>
    </location>
</feature>
<sequence length="956" mass="106414">MAGPKPSADKANSLLAAPQLAGVLAIVMVLHLVAREHFLLFHTLVELLRIIVLCGLFALAWHTRQWSDNHFLRIVGIAAIFIAGIEVFHTLAYRGIGLFGPDDGNLPTQLWVAFRSLEAFAFLLAALLAARAVRPGWLLAGYAAATAFFTGLIVTGLFPDAYLEPAGLTPFKINAEYVIAFTFGLAMLLLFARRGLFEPGVHWLIQASLVFNILATLAFTRYVSVYGLANEIGHYFLFISTYLIYRGILVTGLTTPYQLMFRDLKCHQEHLEELVEERTARLRQSEQLNNSFVTNSPAILIITDRDGRISLANPAFETLAGRPASEMTGKPPHEIIDAQIADAIERNNQTAIRAGKAVASTEAVTVEGQQRLFEAVHFPLFDEAGQISGTGAIATEVTEHRRLQTNYELMLQASMDALLLADEQGNFVQVNQAAVVLTGYTEPELLAMNLRDIDVSERNDAIGFRLERVSHDRSGRFESRWRSKDGEVRDVELSIQLFDGVVNNGFCAFVRDISQQRADLRRIEFLARYDALTKLPNRARFEELAQQRLKQAARNGLEGMLVYIDLDNFKDINDSLGHYMGDALLRELGQRLQALADPKRLFARSSGDEFIALLEVESGEASVATELARIQQAVLAPVTVNGHQLVTTVSVGVSLYPEDGQDFTTLYRNADTAMYAAKTDGRNTWRRFDRAMQEKASERQQLLAELRGALSRDEFSLHYQPQVSLIDRELIGAEALLRWHHPVLGQVSPARFVPIAEESGLIVEIGEWVLRQVCRQGRAWHEAGLPPITLAVNLSAIQFQHHDLPSTVARILDETGFDGRHLELELTESVLAGDEARVAQTIALLKHHHIRVAIDDFGTGYSSMAYLNRFAVDKLKIDQSFVREMDTDRNSASVVTAIIRLAHSLDLNVIAEGVETERQAQHLAQLDCDEAQGYHFGRPVPPKAFTALLQTLPEQC</sequence>
<keyword evidence="3" id="KW-0418">Kinase</keyword>
<dbReference type="CDD" id="cd00130">
    <property type="entry name" value="PAS"/>
    <property type="match status" value="2"/>
</dbReference>
<dbReference type="NCBIfam" id="TIGR00254">
    <property type="entry name" value="GGDEF"/>
    <property type="match status" value="1"/>
</dbReference>
<dbReference type="NCBIfam" id="TIGR00229">
    <property type="entry name" value="sensory_box"/>
    <property type="match status" value="2"/>
</dbReference>
<dbReference type="SMART" id="SM00052">
    <property type="entry name" value="EAL"/>
    <property type="match status" value="1"/>
</dbReference>
<evidence type="ECO:0000256" key="3">
    <source>
        <dbReference type="ARBA" id="ARBA00022777"/>
    </source>
</evidence>
<feature type="transmembrane region" description="Helical" evidence="4">
    <location>
        <begin position="112"/>
        <end position="130"/>
    </location>
</feature>
<feature type="transmembrane region" description="Helical" evidence="4">
    <location>
        <begin position="235"/>
        <end position="255"/>
    </location>
</feature>
<dbReference type="InterPro" id="IPR033425">
    <property type="entry name" value="MASE3"/>
</dbReference>
<dbReference type="CDD" id="cd01948">
    <property type="entry name" value="EAL"/>
    <property type="match status" value="1"/>
</dbReference>
<dbReference type="Pfam" id="PF08448">
    <property type="entry name" value="PAS_4"/>
    <property type="match status" value="1"/>
</dbReference>
<dbReference type="Pfam" id="PF00990">
    <property type="entry name" value="GGDEF"/>
    <property type="match status" value="1"/>
</dbReference>
<evidence type="ECO:0000259" key="5">
    <source>
        <dbReference type="PROSITE" id="PS50112"/>
    </source>
</evidence>
<dbReference type="EMBL" id="FOHZ01000017">
    <property type="protein sequence ID" value="SET69067.1"/>
    <property type="molecule type" value="Genomic_DNA"/>
</dbReference>
<dbReference type="InterPro" id="IPR000014">
    <property type="entry name" value="PAS"/>
</dbReference>
<gene>
    <name evidence="8" type="ORF">SAMN04487962_11744</name>
</gene>
<dbReference type="Pfam" id="PF17159">
    <property type="entry name" value="MASE3"/>
    <property type="match status" value="1"/>
</dbReference>
<dbReference type="Proteomes" id="UP000198762">
    <property type="component" value="Unassembled WGS sequence"/>
</dbReference>
<dbReference type="STRING" id="430453.SAMN04487962_11744"/>
<dbReference type="PANTHER" id="PTHR44757:SF2">
    <property type="entry name" value="BIOFILM ARCHITECTURE MAINTENANCE PROTEIN MBAA"/>
    <property type="match status" value="1"/>
</dbReference>
<feature type="domain" description="PAS" evidence="5">
    <location>
        <begin position="403"/>
        <end position="450"/>
    </location>
</feature>
<dbReference type="InterPro" id="IPR013767">
    <property type="entry name" value="PAS_fold"/>
</dbReference>
<dbReference type="SUPFAM" id="SSF55073">
    <property type="entry name" value="Nucleotide cyclase"/>
    <property type="match status" value="1"/>
</dbReference>
<dbReference type="AlphaFoldDB" id="A0A1I0GG45"/>
<evidence type="ECO:0000313" key="9">
    <source>
        <dbReference type="Proteomes" id="UP000198762"/>
    </source>
</evidence>
<dbReference type="CDD" id="cd01949">
    <property type="entry name" value="GGDEF"/>
    <property type="match status" value="1"/>
</dbReference>
<organism evidence="8 9">
    <name type="scientific">Marinobacter segnicrescens</name>
    <dbReference type="NCBI Taxonomy" id="430453"/>
    <lineage>
        <taxon>Bacteria</taxon>
        <taxon>Pseudomonadati</taxon>
        <taxon>Pseudomonadota</taxon>
        <taxon>Gammaproteobacteria</taxon>
        <taxon>Pseudomonadales</taxon>
        <taxon>Marinobacteraceae</taxon>
        <taxon>Marinobacter</taxon>
    </lineage>
</organism>
<dbReference type="EC" id="3.1.4.52" evidence="1"/>